<keyword evidence="3" id="KW-0547">Nucleotide-binding</keyword>
<keyword evidence="2" id="KW-0813">Transport</keyword>
<dbReference type="InterPro" id="IPR027417">
    <property type="entry name" value="P-loop_NTPase"/>
</dbReference>
<dbReference type="CDD" id="cd03220">
    <property type="entry name" value="ABC_KpsT_Wzt"/>
    <property type="match status" value="1"/>
</dbReference>
<dbReference type="Pfam" id="PF00005">
    <property type="entry name" value="ABC_tran"/>
    <property type="match status" value="1"/>
</dbReference>
<evidence type="ECO:0000313" key="7">
    <source>
        <dbReference type="Proteomes" id="UP000306790"/>
    </source>
</evidence>
<evidence type="ECO:0000313" key="6">
    <source>
        <dbReference type="EMBL" id="THE39644.1"/>
    </source>
</evidence>
<dbReference type="Gene3D" id="3.40.50.300">
    <property type="entry name" value="P-loop containing nucleotide triphosphate hydrolases"/>
    <property type="match status" value="1"/>
</dbReference>
<gene>
    <name evidence="6" type="ORF">DJ535_09260</name>
</gene>
<comment type="similarity">
    <text evidence="1">Belongs to the ABC transporter superfamily.</text>
</comment>
<dbReference type="InterPro" id="IPR015860">
    <property type="entry name" value="ABC_transpr_TagH-like"/>
</dbReference>
<name>A0ABY2PW68_9ENTR</name>
<dbReference type="SUPFAM" id="SSF52540">
    <property type="entry name" value="P-loop containing nucleoside triphosphate hydrolases"/>
    <property type="match status" value="1"/>
</dbReference>
<evidence type="ECO:0000256" key="2">
    <source>
        <dbReference type="ARBA" id="ARBA00022448"/>
    </source>
</evidence>
<dbReference type="GO" id="GO:0005524">
    <property type="term" value="F:ATP binding"/>
    <property type="evidence" value="ECO:0007669"/>
    <property type="project" value="UniProtKB-KW"/>
</dbReference>
<keyword evidence="4 6" id="KW-0067">ATP-binding</keyword>
<dbReference type="InterPro" id="IPR003439">
    <property type="entry name" value="ABC_transporter-like_ATP-bd"/>
</dbReference>
<organism evidence="6 7">
    <name type="scientific">Citrobacter murliniae</name>
    <dbReference type="NCBI Taxonomy" id="67829"/>
    <lineage>
        <taxon>Bacteria</taxon>
        <taxon>Pseudomonadati</taxon>
        <taxon>Pseudomonadota</taxon>
        <taxon>Gammaproteobacteria</taxon>
        <taxon>Enterobacterales</taxon>
        <taxon>Enterobacteriaceae</taxon>
        <taxon>Citrobacter</taxon>
        <taxon>Citrobacter freundii complex</taxon>
    </lineage>
</organism>
<dbReference type="InterPro" id="IPR003593">
    <property type="entry name" value="AAA+_ATPase"/>
</dbReference>
<accession>A0ABY2PW68</accession>
<reference evidence="6 7" key="1">
    <citation type="submission" date="2018-05" db="EMBL/GenBank/DDBJ databases">
        <title>Isolation and genomic analyses of lactose-positive bacteria from faecal samples of preterm neonates.</title>
        <authorList>
            <person name="Chen Y."/>
            <person name="Brook T.C."/>
            <person name="O'Neill I."/>
            <person name="Soe C.Z."/>
            <person name="Hall L.J."/>
            <person name="Hoyles L."/>
        </authorList>
    </citation>
    <scope>NUCLEOTIDE SEQUENCE [LARGE SCALE GENOMIC DNA]</scope>
    <source>
        <strain evidence="6 7">P080C CL</strain>
    </source>
</reference>
<dbReference type="PANTHER" id="PTHR46743">
    <property type="entry name" value="TEICHOIC ACIDS EXPORT ATP-BINDING PROTEIN TAGH"/>
    <property type="match status" value="1"/>
</dbReference>
<dbReference type="EMBL" id="QFVP01000004">
    <property type="protein sequence ID" value="THE39644.1"/>
    <property type="molecule type" value="Genomic_DNA"/>
</dbReference>
<evidence type="ECO:0000256" key="3">
    <source>
        <dbReference type="ARBA" id="ARBA00022741"/>
    </source>
</evidence>
<dbReference type="Proteomes" id="UP000306790">
    <property type="component" value="Unassembled WGS sequence"/>
</dbReference>
<protein>
    <submittedName>
        <fullName evidence="6">ABC transporter ATP-binding protein</fullName>
    </submittedName>
</protein>
<dbReference type="PROSITE" id="PS50893">
    <property type="entry name" value="ABC_TRANSPORTER_2"/>
    <property type="match status" value="1"/>
</dbReference>
<dbReference type="SMART" id="SM00382">
    <property type="entry name" value="AAA"/>
    <property type="match status" value="1"/>
</dbReference>
<dbReference type="PANTHER" id="PTHR46743:SF2">
    <property type="entry name" value="TEICHOIC ACIDS EXPORT ATP-BINDING PROTEIN TAGH"/>
    <property type="match status" value="1"/>
</dbReference>
<evidence type="ECO:0000256" key="1">
    <source>
        <dbReference type="ARBA" id="ARBA00005417"/>
    </source>
</evidence>
<evidence type="ECO:0000259" key="5">
    <source>
        <dbReference type="PROSITE" id="PS50893"/>
    </source>
</evidence>
<comment type="caution">
    <text evidence="6">The sequence shown here is derived from an EMBL/GenBank/DDBJ whole genome shotgun (WGS) entry which is preliminary data.</text>
</comment>
<dbReference type="InterPro" id="IPR050683">
    <property type="entry name" value="Bact_Polysacc_Export_ATP-bd"/>
</dbReference>
<sequence>MIRFENVSKCYLRHQLQGNSLRTALAFQRNNEHEYCNALTSVSFNLVQGESLGVLGRNGSGKSTLLKLLTRVTRPSSGRIFVRGRLASLLEVGAGFHHDLSGQENIFLAGAILGMRKSETQKKIKEIVEFADINDALYQPVRTYSSGMFLRLAFSVGIHLDCDILVIDEALAVGDMQFQKRCLEKVKSFQQEGGTLVLVSHDVEQLRAVCQRGLVLEKGYLLHDGSLSDALKYYSTL</sequence>
<feature type="domain" description="ABC transporter" evidence="5">
    <location>
        <begin position="2"/>
        <end position="237"/>
    </location>
</feature>
<dbReference type="RefSeq" id="WP_045445307.1">
    <property type="nucleotide sequence ID" value="NZ_QFVP01000004.1"/>
</dbReference>
<evidence type="ECO:0000256" key="4">
    <source>
        <dbReference type="ARBA" id="ARBA00022840"/>
    </source>
</evidence>
<keyword evidence="7" id="KW-1185">Reference proteome</keyword>
<proteinExistence type="inferred from homology"/>